<keyword evidence="6" id="KW-1185">Reference proteome</keyword>
<evidence type="ECO:0000313" key="6">
    <source>
        <dbReference type="Proteomes" id="UP001597189"/>
    </source>
</evidence>
<protein>
    <submittedName>
        <fullName evidence="5">DUF5776 domain-containing protein</fullName>
    </submittedName>
</protein>
<dbReference type="Pfam" id="PF19087">
    <property type="entry name" value="DUF5776"/>
    <property type="match status" value="2"/>
</dbReference>
<accession>A0ABW4D0F3</accession>
<reference evidence="6" key="1">
    <citation type="journal article" date="2019" name="Int. J. Syst. Evol. Microbiol.">
        <title>The Global Catalogue of Microorganisms (GCM) 10K type strain sequencing project: providing services to taxonomists for standard genome sequencing and annotation.</title>
        <authorList>
            <consortium name="The Broad Institute Genomics Platform"/>
            <consortium name="The Broad Institute Genome Sequencing Center for Infectious Disease"/>
            <person name="Wu L."/>
            <person name="Ma J."/>
        </authorList>
    </citation>
    <scope>NUCLEOTIDE SEQUENCE [LARGE SCALE GENOMIC DNA]</scope>
    <source>
        <strain evidence="6">CCM 8979</strain>
    </source>
</reference>
<dbReference type="Pfam" id="PF06458">
    <property type="entry name" value="MucBP"/>
    <property type="match status" value="1"/>
</dbReference>
<organism evidence="5 6">
    <name type="scientific">Levilactobacillus lanxiensis</name>
    <dbReference type="NCBI Taxonomy" id="2799568"/>
    <lineage>
        <taxon>Bacteria</taxon>
        <taxon>Bacillati</taxon>
        <taxon>Bacillota</taxon>
        <taxon>Bacilli</taxon>
        <taxon>Lactobacillales</taxon>
        <taxon>Lactobacillaceae</taxon>
        <taxon>Levilactobacillus</taxon>
    </lineage>
</organism>
<feature type="domain" description="DUF5776" evidence="4">
    <location>
        <begin position="549"/>
        <end position="616"/>
    </location>
</feature>
<dbReference type="Gene3D" id="3.10.20.320">
    <property type="entry name" value="Putative peptidoglycan bound protein (lpxtg motif)"/>
    <property type="match status" value="1"/>
</dbReference>
<evidence type="ECO:0000256" key="2">
    <source>
        <dbReference type="SAM" id="SignalP"/>
    </source>
</evidence>
<dbReference type="InterPro" id="IPR044081">
    <property type="entry name" value="DUF5776"/>
</dbReference>
<evidence type="ECO:0000313" key="5">
    <source>
        <dbReference type="EMBL" id="MFD1454999.1"/>
    </source>
</evidence>
<dbReference type="EMBL" id="JBHTOD010000003">
    <property type="protein sequence ID" value="MFD1454999.1"/>
    <property type="molecule type" value="Genomic_DNA"/>
</dbReference>
<evidence type="ECO:0000259" key="3">
    <source>
        <dbReference type="Pfam" id="PF06458"/>
    </source>
</evidence>
<proteinExistence type="predicted"/>
<evidence type="ECO:0000256" key="1">
    <source>
        <dbReference type="ARBA" id="ARBA00022737"/>
    </source>
</evidence>
<feature type="signal peptide" evidence="2">
    <location>
        <begin position="1"/>
        <end position="29"/>
    </location>
</feature>
<name>A0ABW4D0F3_9LACO</name>
<dbReference type="RefSeq" id="WP_203644036.1">
    <property type="nucleotide sequence ID" value="NZ_BOLN01000003.1"/>
</dbReference>
<sequence length="620" mass="68186">MTRGLSKLMTATFTLILLGGVATPAVAYADSSTDTVAATTKADDKITYHVGAVETPYVLISSTSGIKKTPIVTGWPESLTTEQLNDDDYMTKFIADHPENTVSDSNDVRDAMLGIVANELTASPKESYADFILASSGPAGNGYTAESLAKLSLLNSYVKLWDAYIHVNLSLKLMNREDVIKDYAENAAPELLKLNAPQSIIDAYNPGKYPEETFNDKLAKVYESDYVMLKENQLFSKISDEQFVKLDPAKTINEQLKLWLAPLSNYFTKLPDGSYKVSGLMAGGFQFLNFGTPDPVIPDPTPTPTPAKSQPVTVTYVDDQGKTLAPSKTLTGDLDTTYQSDALNIAGYKLSKTPANATGKFTSAAQTVTYVYTKQGTLQSGSAADTIETNTLAPKGAVVYATKKVGLYKTATFSKKNLKRWYVKKSRTNRPMFVVTGYATSKNGVKRYRVKDVNHHSKTAGKTGYLTTNNAYTTPVYYAAKHKTVTVINPTGVNSYAKKTLTGKKTHYRQGQTLTVKKVVSNKLTTRFVLKNGRYMTANKKLVQAGKVTMPRQIKTKHAINRYSNVNLTKQNRHLKKGTKLAVRGWAYSNANNFSKHDTLRYHVAGGYITANRHLVKTVR</sequence>
<feature type="chain" id="PRO_5046519069" evidence="2">
    <location>
        <begin position="30"/>
        <end position="620"/>
    </location>
</feature>
<evidence type="ECO:0000259" key="4">
    <source>
        <dbReference type="Pfam" id="PF19087"/>
    </source>
</evidence>
<dbReference type="Proteomes" id="UP001597189">
    <property type="component" value="Unassembled WGS sequence"/>
</dbReference>
<keyword evidence="2" id="KW-0732">Signal</keyword>
<comment type="caution">
    <text evidence="5">The sequence shown here is derived from an EMBL/GenBank/DDBJ whole genome shotgun (WGS) entry which is preliminary data.</text>
</comment>
<feature type="domain" description="DUF5776" evidence="4">
    <location>
        <begin position="477"/>
        <end position="543"/>
    </location>
</feature>
<dbReference type="InterPro" id="IPR009459">
    <property type="entry name" value="MucBP_dom"/>
</dbReference>
<gene>
    <name evidence="5" type="ORF">ACFQ44_04760</name>
</gene>
<keyword evidence="1" id="KW-0677">Repeat</keyword>
<feature type="domain" description="MucBP" evidence="3">
    <location>
        <begin position="311"/>
        <end position="373"/>
    </location>
</feature>